<evidence type="ECO:0000313" key="9">
    <source>
        <dbReference type="Proteomes" id="UP000035366"/>
    </source>
</evidence>
<keyword evidence="3" id="KW-0812">Transmembrane</keyword>
<accession>A0ABN4GCE9</accession>
<name>A0ABN4GCE9_9ACTN</name>
<keyword evidence="5" id="KW-1133">Transmembrane helix</keyword>
<dbReference type="InterPro" id="IPR016064">
    <property type="entry name" value="NAD/diacylglycerol_kinase_sf"/>
</dbReference>
<dbReference type="InterPro" id="IPR036938">
    <property type="entry name" value="PAP2/HPO_sf"/>
</dbReference>
<dbReference type="EMBL" id="CP011497">
    <property type="protein sequence ID" value="AKJ09557.1"/>
    <property type="molecule type" value="Genomic_DNA"/>
</dbReference>
<dbReference type="InterPro" id="IPR001206">
    <property type="entry name" value="Diacylglycerol_kinase_cat_dom"/>
</dbReference>
<evidence type="ECO:0000256" key="4">
    <source>
        <dbReference type="ARBA" id="ARBA00022801"/>
    </source>
</evidence>
<feature type="domain" description="DAGKc" evidence="7">
    <location>
        <begin position="201"/>
        <end position="330"/>
    </location>
</feature>
<dbReference type="RefSeq" id="WP_208897718.1">
    <property type="nucleotide sequence ID" value="NZ_CP011497.1"/>
</dbReference>
<evidence type="ECO:0000256" key="3">
    <source>
        <dbReference type="ARBA" id="ARBA00022692"/>
    </source>
</evidence>
<keyword evidence="4" id="KW-0378">Hydrolase</keyword>
<protein>
    <submittedName>
        <fullName evidence="8">Phosphoesterase</fullName>
    </submittedName>
</protein>
<evidence type="ECO:0000259" key="7">
    <source>
        <dbReference type="PROSITE" id="PS50146"/>
    </source>
</evidence>
<organism evidence="8 9">
    <name type="scientific">Streptomyces incarnatus</name>
    <dbReference type="NCBI Taxonomy" id="665007"/>
    <lineage>
        <taxon>Bacteria</taxon>
        <taxon>Bacillati</taxon>
        <taxon>Actinomycetota</taxon>
        <taxon>Actinomycetes</taxon>
        <taxon>Kitasatosporales</taxon>
        <taxon>Streptomycetaceae</taxon>
        <taxon>Streptomyces</taxon>
    </lineage>
</organism>
<dbReference type="SMART" id="SM00046">
    <property type="entry name" value="DAGKc"/>
    <property type="match status" value="1"/>
</dbReference>
<dbReference type="Pfam" id="PF01569">
    <property type="entry name" value="PAP2"/>
    <property type="match status" value="1"/>
</dbReference>
<dbReference type="PANTHER" id="PTHR14969:SF62">
    <property type="entry name" value="DECAPRENYLPHOSPHORYL-5-PHOSPHORIBOSE PHOSPHATASE RV3807C-RELATED"/>
    <property type="match status" value="1"/>
</dbReference>
<dbReference type="SUPFAM" id="SSF48317">
    <property type="entry name" value="Acid phosphatase/Vanadium-dependent haloperoxidase"/>
    <property type="match status" value="1"/>
</dbReference>
<evidence type="ECO:0000256" key="2">
    <source>
        <dbReference type="ARBA" id="ARBA00022475"/>
    </source>
</evidence>
<proteinExistence type="predicted"/>
<dbReference type="Proteomes" id="UP000035366">
    <property type="component" value="Chromosome"/>
</dbReference>
<dbReference type="Pfam" id="PF00781">
    <property type="entry name" value="DAGK_cat"/>
    <property type="match status" value="1"/>
</dbReference>
<dbReference type="InterPro" id="IPR000326">
    <property type="entry name" value="PAP2/HPO"/>
</dbReference>
<dbReference type="SUPFAM" id="SSF111331">
    <property type="entry name" value="NAD kinase/diacylglycerol kinase-like"/>
    <property type="match status" value="1"/>
</dbReference>
<dbReference type="PANTHER" id="PTHR14969">
    <property type="entry name" value="SPHINGOSINE-1-PHOSPHATE PHOSPHOHYDROLASE"/>
    <property type="match status" value="1"/>
</dbReference>
<evidence type="ECO:0000256" key="5">
    <source>
        <dbReference type="ARBA" id="ARBA00022989"/>
    </source>
</evidence>
<dbReference type="SMART" id="SM00014">
    <property type="entry name" value="acidPPc"/>
    <property type="match status" value="1"/>
</dbReference>
<dbReference type="Gene3D" id="2.60.200.40">
    <property type="match status" value="1"/>
</dbReference>
<keyword evidence="2" id="KW-1003">Cell membrane</keyword>
<evidence type="ECO:0000256" key="6">
    <source>
        <dbReference type="ARBA" id="ARBA00023136"/>
    </source>
</evidence>
<reference evidence="8 9" key="1">
    <citation type="journal article" date="2015" name="ISME J.">
        <title>Draft Genome Sequence of Streptomyces incarnatus NRRL8089, which Produces the Nucleoside Antibiotic Sinefungin.</title>
        <authorList>
            <person name="Oshima K."/>
            <person name="Hattori M."/>
            <person name="Shimizu H."/>
            <person name="Fukuda K."/>
            <person name="Nemoto M."/>
            <person name="Inagaki K."/>
            <person name="Tamura T."/>
        </authorList>
    </citation>
    <scope>NUCLEOTIDE SEQUENCE [LARGE SCALE GENOMIC DNA]</scope>
    <source>
        <strain evidence="8 9">NRRL 8089</strain>
    </source>
</reference>
<keyword evidence="6" id="KW-0472">Membrane</keyword>
<sequence>MSDRARHPIRNLLRAADQSLFQSVAAREWPAAETVLPRLSRSANHGLLWGGVALGMWALAGARGRRAAVRGVTSLALASVTVNTIGKRSVGRARPIRDAVPVVRHLPRQPFTSSFPSGHAASAAAFVSGVALESPRWGAALAPLAASVAFSRVYTGVHYPGDVLAGAALGVGAAYAVRGLVPSRSQMPPPARPRADVPALPEGEGLVVVVNPSSGSQPQLADPIKQLRTMLPQAEVVLYDEEAGPLPKVLAKAAREAAHRGGALGVCGGDGTVNAAATAALAADVPLMVLPGGTFNHFAADLGVDTVADACTAVMQGSAVRTDVGRIRPLRTADGGTEPAYFLNTFSMGVYPELVRLRERWAPRIGGPPATLLGVARILRQSAPMRVEVNGHRRSLWLLFAGNGLYRSVGIAPVRRHDLADGMLDVRVAHAGRFARTRLLAAACVGRLARTPFYAAATPKRLLISGLPEEACMAYDGEVADAPPALLLDKLAEALTVYRPTSDDIPGSSLAAPMDSGR</sequence>
<dbReference type="PROSITE" id="PS50146">
    <property type="entry name" value="DAGK"/>
    <property type="match status" value="1"/>
</dbReference>
<gene>
    <name evidence="8" type="ORF">ABB07_05850</name>
</gene>
<evidence type="ECO:0000256" key="1">
    <source>
        <dbReference type="ARBA" id="ARBA00004651"/>
    </source>
</evidence>
<evidence type="ECO:0000313" key="8">
    <source>
        <dbReference type="EMBL" id="AKJ09557.1"/>
    </source>
</evidence>
<dbReference type="Gene3D" id="3.40.50.10330">
    <property type="entry name" value="Probable inorganic polyphosphate/atp-NAD kinase, domain 1"/>
    <property type="match status" value="1"/>
</dbReference>
<dbReference type="CDD" id="cd01610">
    <property type="entry name" value="PAP2_like"/>
    <property type="match status" value="1"/>
</dbReference>
<keyword evidence="9" id="KW-1185">Reference proteome</keyword>
<comment type="subcellular location">
    <subcellularLocation>
        <location evidence="1">Cell membrane</location>
        <topology evidence="1">Multi-pass membrane protein</topology>
    </subcellularLocation>
</comment>
<dbReference type="InterPro" id="IPR017438">
    <property type="entry name" value="ATP-NAD_kinase_N"/>
</dbReference>
<dbReference type="Gene3D" id="1.20.144.10">
    <property type="entry name" value="Phosphatidic acid phosphatase type 2/haloperoxidase"/>
    <property type="match status" value="1"/>
</dbReference>